<reference evidence="3 4" key="1">
    <citation type="submission" date="2023-07" db="EMBL/GenBank/DDBJ databases">
        <title>Sequencing the genomes of 1000 actinobacteria strains.</title>
        <authorList>
            <person name="Klenk H.-P."/>
        </authorList>
    </citation>
    <scope>NUCLEOTIDE SEQUENCE [LARGE SCALE GENOMIC DNA]</scope>
    <source>
        <strain evidence="3 4">DSM 43749</strain>
    </source>
</reference>
<accession>A0ABU1PUL3</accession>
<keyword evidence="4" id="KW-1185">Reference proteome</keyword>
<comment type="caution">
    <text evidence="3">The sequence shown here is derived from an EMBL/GenBank/DDBJ whole genome shotgun (WGS) entry which is preliminary data.</text>
</comment>
<feature type="compositionally biased region" description="Basic and acidic residues" evidence="1">
    <location>
        <begin position="323"/>
        <end position="334"/>
    </location>
</feature>
<name>A0ABU1PUL3_9PSEU</name>
<dbReference type="EMBL" id="JAVDSG010000001">
    <property type="protein sequence ID" value="MDR6593579.1"/>
    <property type="molecule type" value="Genomic_DNA"/>
</dbReference>
<dbReference type="RefSeq" id="WP_310306410.1">
    <property type="nucleotide sequence ID" value="NZ_BAAAXB010000001.1"/>
</dbReference>
<evidence type="ECO:0000313" key="3">
    <source>
        <dbReference type="EMBL" id="MDR6593579.1"/>
    </source>
</evidence>
<dbReference type="SMART" id="SM00943">
    <property type="entry name" value="Prim-Pol"/>
    <property type="match status" value="1"/>
</dbReference>
<dbReference type="Proteomes" id="UP001268819">
    <property type="component" value="Unassembled WGS sequence"/>
</dbReference>
<evidence type="ECO:0000259" key="2">
    <source>
        <dbReference type="SMART" id="SM00943"/>
    </source>
</evidence>
<dbReference type="SUPFAM" id="SSF56747">
    <property type="entry name" value="Prim-pol domain"/>
    <property type="match status" value="1"/>
</dbReference>
<proteinExistence type="predicted"/>
<protein>
    <recommendedName>
        <fullName evidence="2">DNA primase/polymerase bifunctional N-terminal domain-containing protein</fullName>
    </recommendedName>
</protein>
<dbReference type="Pfam" id="PF09250">
    <property type="entry name" value="Prim-Pol"/>
    <property type="match status" value="1"/>
</dbReference>
<evidence type="ECO:0000256" key="1">
    <source>
        <dbReference type="SAM" id="MobiDB-lite"/>
    </source>
</evidence>
<sequence length="342" mass="37236">MSSATPARSPDTPAHVPPRLMRAALNAAHHGHHVIPLWPRSKIAKDKGWESLATCDPERIRDTWSALPFNVGIACRPSGLYVLDLDDAHGHTAPPQWAGARHGRDVLARLAAEAGQPYPNRTYAVRTPSGGSHLYFQAPAEPELRNTIGRLGWRIDSRGAGGYIVAAGSVSSRGIYRPINRSPITALPQWLIPLLLPPKPPTPSRSPSKAPHHPHAYLNAIVTGEADKVRRAAPGQRHDTLLRAANKLGQWVGGGELDEHEARTILHAAAARHDGVDGWSVREAETTINDGLTWGMLRPRKLNASDTPRTMHDSAHALTHTARHQEDIRDRGEPNENAGTDL</sequence>
<feature type="region of interest" description="Disordered" evidence="1">
    <location>
        <begin position="319"/>
        <end position="342"/>
    </location>
</feature>
<dbReference type="CDD" id="cd04859">
    <property type="entry name" value="Prim_Pol"/>
    <property type="match status" value="1"/>
</dbReference>
<evidence type="ECO:0000313" key="4">
    <source>
        <dbReference type="Proteomes" id="UP001268819"/>
    </source>
</evidence>
<dbReference type="InterPro" id="IPR015330">
    <property type="entry name" value="DNA_primase/pol_bifunc_N"/>
</dbReference>
<feature type="domain" description="DNA primase/polymerase bifunctional N-terminal" evidence="2">
    <location>
        <begin position="24"/>
        <end position="191"/>
    </location>
</feature>
<organism evidence="3 4">
    <name type="scientific">Saccharothrix longispora</name>
    <dbReference type="NCBI Taxonomy" id="33920"/>
    <lineage>
        <taxon>Bacteria</taxon>
        <taxon>Bacillati</taxon>
        <taxon>Actinomycetota</taxon>
        <taxon>Actinomycetes</taxon>
        <taxon>Pseudonocardiales</taxon>
        <taxon>Pseudonocardiaceae</taxon>
        <taxon>Saccharothrix</taxon>
    </lineage>
</organism>
<gene>
    <name evidence="3" type="ORF">J2S66_001963</name>
</gene>